<dbReference type="EMBL" id="UYYB01021093">
    <property type="protein sequence ID" value="VDM71583.1"/>
    <property type="molecule type" value="Genomic_DNA"/>
</dbReference>
<dbReference type="Proteomes" id="UP000270094">
    <property type="component" value="Unassembled WGS sequence"/>
</dbReference>
<name>A0A3P7IUV4_STRVU</name>
<organism evidence="2 3">
    <name type="scientific">Strongylus vulgaris</name>
    <name type="common">Blood worm</name>
    <dbReference type="NCBI Taxonomy" id="40348"/>
    <lineage>
        <taxon>Eukaryota</taxon>
        <taxon>Metazoa</taxon>
        <taxon>Ecdysozoa</taxon>
        <taxon>Nematoda</taxon>
        <taxon>Chromadorea</taxon>
        <taxon>Rhabditida</taxon>
        <taxon>Rhabditina</taxon>
        <taxon>Rhabditomorpha</taxon>
        <taxon>Strongyloidea</taxon>
        <taxon>Strongylidae</taxon>
        <taxon>Strongylus</taxon>
    </lineage>
</organism>
<dbReference type="OrthoDB" id="10070965at2759"/>
<feature type="region of interest" description="Disordered" evidence="1">
    <location>
        <begin position="44"/>
        <end position="73"/>
    </location>
</feature>
<proteinExistence type="predicted"/>
<reference evidence="2 3" key="1">
    <citation type="submission" date="2018-11" db="EMBL/GenBank/DDBJ databases">
        <authorList>
            <consortium name="Pathogen Informatics"/>
        </authorList>
    </citation>
    <scope>NUCLEOTIDE SEQUENCE [LARGE SCALE GENOMIC DNA]</scope>
</reference>
<sequence>MISADLQTKNLDISNKISSLLKCVTLCYDLSFFVENAAAQKKAVLESSSSSESEDEARPQFITTFGGDDGKGN</sequence>
<protein>
    <submittedName>
        <fullName evidence="2">Uncharacterized protein</fullName>
    </submittedName>
</protein>
<evidence type="ECO:0000256" key="1">
    <source>
        <dbReference type="SAM" id="MobiDB-lite"/>
    </source>
</evidence>
<accession>A0A3P7IUV4</accession>
<keyword evidence="3" id="KW-1185">Reference proteome</keyword>
<evidence type="ECO:0000313" key="3">
    <source>
        <dbReference type="Proteomes" id="UP000270094"/>
    </source>
</evidence>
<evidence type="ECO:0000313" key="2">
    <source>
        <dbReference type="EMBL" id="VDM71583.1"/>
    </source>
</evidence>
<dbReference type="AlphaFoldDB" id="A0A3P7IUV4"/>
<gene>
    <name evidence="2" type="ORF">SVUK_LOCUS6581</name>
</gene>